<keyword evidence="3" id="KW-1185">Reference proteome</keyword>
<feature type="compositionally biased region" description="Low complexity" evidence="1">
    <location>
        <begin position="154"/>
        <end position="166"/>
    </location>
</feature>
<feature type="compositionally biased region" description="Low complexity" evidence="1">
    <location>
        <begin position="404"/>
        <end position="413"/>
    </location>
</feature>
<feature type="region of interest" description="Disordered" evidence="1">
    <location>
        <begin position="63"/>
        <end position="172"/>
    </location>
</feature>
<evidence type="ECO:0000256" key="1">
    <source>
        <dbReference type="SAM" id="MobiDB-lite"/>
    </source>
</evidence>
<feature type="compositionally biased region" description="Low complexity" evidence="1">
    <location>
        <begin position="454"/>
        <end position="466"/>
    </location>
</feature>
<accession>A0AAD7BUH1</accession>
<feature type="compositionally biased region" description="Low complexity" evidence="1">
    <location>
        <begin position="81"/>
        <end position="96"/>
    </location>
</feature>
<comment type="caution">
    <text evidence="2">The sequence shown here is derived from an EMBL/GenBank/DDBJ whole genome shotgun (WGS) entry which is preliminary data.</text>
</comment>
<feature type="compositionally biased region" description="Low complexity" evidence="1">
    <location>
        <begin position="908"/>
        <end position="939"/>
    </location>
</feature>
<feature type="region of interest" description="Disordered" evidence="1">
    <location>
        <begin position="260"/>
        <end position="284"/>
    </location>
</feature>
<gene>
    <name evidence="2" type="ORF">FB45DRAFT_917084</name>
</gene>
<proteinExistence type="predicted"/>
<name>A0AAD7BUH1_9AGAR</name>
<feature type="compositionally biased region" description="Polar residues" evidence="1">
    <location>
        <begin position="267"/>
        <end position="280"/>
    </location>
</feature>
<feature type="compositionally biased region" description="Pro residues" evidence="1">
    <location>
        <begin position="377"/>
        <end position="387"/>
    </location>
</feature>
<feature type="compositionally biased region" description="Pro residues" evidence="1">
    <location>
        <begin position="414"/>
        <end position="426"/>
    </location>
</feature>
<feature type="compositionally biased region" description="Pro residues" evidence="1">
    <location>
        <begin position="467"/>
        <end position="479"/>
    </location>
</feature>
<reference evidence="2" key="1">
    <citation type="submission" date="2023-03" db="EMBL/GenBank/DDBJ databases">
        <title>Massive genome expansion in bonnet fungi (Mycena s.s.) driven by repeated elements and novel gene families across ecological guilds.</title>
        <authorList>
            <consortium name="Lawrence Berkeley National Laboratory"/>
            <person name="Harder C.B."/>
            <person name="Miyauchi S."/>
            <person name="Viragh M."/>
            <person name="Kuo A."/>
            <person name="Thoen E."/>
            <person name="Andreopoulos B."/>
            <person name="Lu D."/>
            <person name="Skrede I."/>
            <person name="Drula E."/>
            <person name="Henrissat B."/>
            <person name="Morin E."/>
            <person name="Kohler A."/>
            <person name="Barry K."/>
            <person name="LaButti K."/>
            <person name="Morin E."/>
            <person name="Salamov A."/>
            <person name="Lipzen A."/>
            <person name="Mereny Z."/>
            <person name="Hegedus B."/>
            <person name="Baldrian P."/>
            <person name="Stursova M."/>
            <person name="Weitz H."/>
            <person name="Taylor A."/>
            <person name="Grigoriev I.V."/>
            <person name="Nagy L.G."/>
            <person name="Martin F."/>
            <person name="Kauserud H."/>
        </authorList>
    </citation>
    <scope>NUCLEOTIDE SEQUENCE</scope>
    <source>
        <strain evidence="2">9284</strain>
    </source>
</reference>
<organism evidence="2 3">
    <name type="scientific">Roridomyces roridus</name>
    <dbReference type="NCBI Taxonomy" id="1738132"/>
    <lineage>
        <taxon>Eukaryota</taxon>
        <taxon>Fungi</taxon>
        <taxon>Dikarya</taxon>
        <taxon>Basidiomycota</taxon>
        <taxon>Agaricomycotina</taxon>
        <taxon>Agaricomycetes</taxon>
        <taxon>Agaricomycetidae</taxon>
        <taxon>Agaricales</taxon>
        <taxon>Marasmiineae</taxon>
        <taxon>Mycenaceae</taxon>
        <taxon>Roridomyces</taxon>
    </lineage>
</organism>
<evidence type="ECO:0000313" key="2">
    <source>
        <dbReference type="EMBL" id="KAJ7630964.1"/>
    </source>
</evidence>
<feature type="non-terminal residue" evidence="2">
    <location>
        <position position="1"/>
    </location>
</feature>
<feature type="region of interest" description="Disordered" evidence="1">
    <location>
        <begin position="847"/>
        <end position="874"/>
    </location>
</feature>
<protein>
    <submittedName>
        <fullName evidence="2">Uncharacterized protein</fullName>
    </submittedName>
</protein>
<feature type="region of interest" description="Disordered" evidence="1">
    <location>
        <begin position="370"/>
        <end position="504"/>
    </location>
</feature>
<sequence length="953" mass="101983">SEMPGAIQDFVFPSVVKPLPEPPIAARQCEPSLIYIPGGRPIRPLPSTPRLEMHIGVVALVTDTPSPSKRSPTQRHMHNYSLPSPLSLTTSPRPTRCQSSPSFSDFRQAVYIPETVPESPSRERVEAGTSNAEQQPPLLASTDDEDQPTPVSPSPSSHSSRRTSLPGRKSQRLSALSLASLPFPLPSPLGGPSECEWDMDPFADASGLRSKWSPTSSTMSIAQQFEIKKDKTPSGRLRDFLRQSVSAFHIRASIAGVKHTDPDMETQEQQSFKTPRNSVGTEKEVPVAELSELTEEHPSTVSLLASTSSDAEIVANPELHPHPPSAEGRLGSLPEVERLDADVECNDIGHAGRSVAVVSGMAPITTNADLDAEDPLLHPPHASPPRLAPSLMLPTVSPSPPLLESPRSPIRILPIPPPPLGRPPNPLVARSKPVLDFGFPSPPSLTVPLGGQAGPSSPVSPSGRRLPPLPTQPSPPSPLVAPSDVRINGTPAVPPRSKLRPLPVKIGNTFQQASKQILPLVERRSLPSPLEFTPQHSHSSSGGSISPMPTPPRSDSPLPSSPTHRVSSSDVVATLLLQRSGGASGDEKETVQEVFSIRDSSIPEFSWTGLLPDLDDDTVSIYSQSSAAYTFRSRSVRRQTRRSSRRKTAMSMMSVYSQASFFPRDVMDMPPISSLPWTLKETEFADDLGSADSRKVTFDSPTLPGVALENAEPAVPPPIRVSLAPRKSILKTTLPNPDSGPLIDWENLFVAQLDASSHRRTSSNISLVESSLPTIEEGTFSVQSQDQDLATPPASISGDSIGIPPSPSCARFIPNRRRRTVRVSGHLPRAIHHLPPPPSATSVNFADGSSWPSEMPPASPGFIPKKANNGSMRSSLRGLRKRIVSFTFSRPSSILSADFFDRHSGTPRSSVSPSFTSPGSSVSSSSSSSRGASPRTTGSWTGGDVLVISSTAI</sequence>
<dbReference type="EMBL" id="JARKIF010000009">
    <property type="protein sequence ID" value="KAJ7630964.1"/>
    <property type="molecule type" value="Genomic_DNA"/>
</dbReference>
<feature type="region of interest" description="Disordered" evidence="1">
    <location>
        <begin position="903"/>
        <end position="941"/>
    </location>
</feature>
<dbReference type="Proteomes" id="UP001221142">
    <property type="component" value="Unassembled WGS sequence"/>
</dbReference>
<feature type="compositionally biased region" description="Low complexity" evidence="1">
    <location>
        <begin position="536"/>
        <end position="547"/>
    </location>
</feature>
<dbReference type="AlphaFoldDB" id="A0AAD7BUH1"/>
<feature type="region of interest" description="Disordered" evidence="1">
    <location>
        <begin position="528"/>
        <end position="567"/>
    </location>
</feature>
<evidence type="ECO:0000313" key="3">
    <source>
        <dbReference type="Proteomes" id="UP001221142"/>
    </source>
</evidence>